<evidence type="ECO:0000256" key="2">
    <source>
        <dbReference type="ARBA" id="ARBA00022771"/>
    </source>
</evidence>
<protein>
    <recommendedName>
        <fullName evidence="6">BED-type domain-containing protein</fullName>
    </recommendedName>
</protein>
<evidence type="ECO:0000256" key="4">
    <source>
        <dbReference type="PROSITE-ProRule" id="PRU00027"/>
    </source>
</evidence>
<accession>A0ABD1KSD2</accession>
<gene>
    <name evidence="7" type="ORF">ACEWY4_003840</name>
</gene>
<evidence type="ECO:0000256" key="5">
    <source>
        <dbReference type="SAM" id="MobiDB-lite"/>
    </source>
</evidence>
<evidence type="ECO:0000313" key="7">
    <source>
        <dbReference type="EMBL" id="KAL2102079.1"/>
    </source>
</evidence>
<dbReference type="PANTHER" id="PTHR47501">
    <property type="entry name" value="TRANSPOSASE-RELATED"/>
    <property type="match status" value="1"/>
</dbReference>
<keyword evidence="8" id="KW-1185">Reference proteome</keyword>
<dbReference type="AlphaFoldDB" id="A0ABD1KSD2"/>
<evidence type="ECO:0000259" key="6">
    <source>
        <dbReference type="PROSITE" id="PS50808"/>
    </source>
</evidence>
<feature type="region of interest" description="Disordered" evidence="5">
    <location>
        <begin position="18"/>
        <end position="37"/>
    </location>
</feature>
<dbReference type="InterPro" id="IPR003656">
    <property type="entry name" value="Znf_BED"/>
</dbReference>
<keyword evidence="3" id="KW-0862">Zinc</keyword>
<proteinExistence type="predicted"/>
<dbReference type="PANTHER" id="PTHR47501:SF5">
    <property type="entry name" value="HAT C-TERMINAL DIMERISATION DOMAIN-CONTAINING PROTEIN"/>
    <property type="match status" value="1"/>
</dbReference>
<evidence type="ECO:0000256" key="1">
    <source>
        <dbReference type="ARBA" id="ARBA00022723"/>
    </source>
</evidence>
<dbReference type="GO" id="GO:0008270">
    <property type="term" value="F:zinc ion binding"/>
    <property type="evidence" value="ECO:0007669"/>
    <property type="project" value="UniProtKB-KW"/>
</dbReference>
<dbReference type="PROSITE" id="PS50808">
    <property type="entry name" value="ZF_BED"/>
    <property type="match status" value="1"/>
</dbReference>
<keyword evidence="1" id="KW-0479">Metal-binding</keyword>
<dbReference type="Proteomes" id="UP001591681">
    <property type="component" value="Unassembled WGS sequence"/>
</dbReference>
<evidence type="ECO:0000313" key="8">
    <source>
        <dbReference type="Proteomes" id="UP001591681"/>
    </source>
</evidence>
<organism evidence="7 8">
    <name type="scientific">Coilia grayii</name>
    <name type="common">Gray's grenadier anchovy</name>
    <dbReference type="NCBI Taxonomy" id="363190"/>
    <lineage>
        <taxon>Eukaryota</taxon>
        <taxon>Metazoa</taxon>
        <taxon>Chordata</taxon>
        <taxon>Craniata</taxon>
        <taxon>Vertebrata</taxon>
        <taxon>Euteleostomi</taxon>
        <taxon>Actinopterygii</taxon>
        <taxon>Neopterygii</taxon>
        <taxon>Teleostei</taxon>
        <taxon>Clupei</taxon>
        <taxon>Clupeiformes</taxon>
        <taxon>Clupeoidei</taxon>
        <taxon>Engraulidae</taxon>
        <taxon>Coilinae</taxon>
        <taxon>Coilia</taxon>
    </lineage>
</organism>
<dbReference type="EMBL" id="JBHFQA010000003">
    <property type="protein sequence ID" value="KAL2102079.1"/>
    <property type="molecule type" value="Genomic_DNA"/>
</dbReference>
<feature type="region of interest" description="Disordered" evidence="5">
    <location>
        <begin position="91"/>
        <end position="129"/>
    </location>
</feature>
<sequence>MLKCMLVEVAVTERHCEMSEASDTGESFLGDEDGDQQDLQHPWPYLKELFEIVGSKSDSWKMQCKLCTPKNHVILAFKNSPSNLKKHVERKHNNHLERYKTLTSNAPKRKSEGAPHEGPPPKQVKLWSTRPVSQASVDKKILNYIVQDLHGTNTVEQQGFIDLIHHLQPNLNIMSRNTLVNKIQKASLEMRNNLKAALSEIEFIGTTTDCWTAYRRGFLGVTAHWIDPQSMKRQCAALACKELKGPHTFSALASALNEIHSEFNSTFVHHYCTFFVSTG</sequence>
<feature type="domain" description="BED-type" evidence="6">
    <location>
        <begin position="37"/>
        <end position="99"/>
    </location>
</feature>
<reference evidence="7 8" key="1">
    <citation type="submission" date="2024-09" db="EMBL/GenBank/DDBJ databases">
        <title>A chromosome-level genome assembly of Gray's grenadier anchovy, Coilia grayii.</title>
        <authorList>
            <person name="Fu Z."/>
        </authorList>
    </citation>
    <scope>NUCLEOTIDE SEQUENCE [LARGE SCALE GENOMIC DNA]</scope>
    <source>
        <strain evidence="7">G4</strain>
        <tissue evidence="7">Muscle</tissue>
    </source>
</reference>
<keyword evidence="2 4" id="KW-0863">Zinc-finger</keyword>
<evidence type="ECO:0000256" key="3">
    <source>
        <dbReference type="ARBA" id="ARBA00022833"/>
    </source>
</evidence>
<name>A0ABD1KSD2_9TELE</name>
<comment type="caution">
    <text evidence="7">The sequence shown here is derived from an EMBL/GenBank/DDBJ whole genome shotgun (WGS) entry which is preliminary data.</text>
</comment>
<dbReference type="SUPFAM" id="SSF140996">
    <property type="entry name" value="Hermes dimerisation domain"/>
    <property type="match status" value="1"/>
</dbReference>